<accession>A0ABS9MTH9</accession>
<dbReference type="Proteomes" id="UP001297600">
    <property type="component" value="Unassembled WGS sequence"/>
</dbReference>
<sequence>SSLARVFLGRPCKSPSQACSLMESGMDMVLGSFVSKKPIPLHFIRQKKTPEINCFPNSHLTDQEKG</sequence>
<reference evidence="1 2" key="1">
    <citation type="submission" date="2022-02" db="EMBL/GenBank/DDBJ databases">
        <title>Mesosutterella porci, a novel member of the family Sutterellaceae from pig feces.</title>
        <authorList>
            <person name="Wylensek D."/>
            <person name="Clavel T."/>
        </authorList>
    </citation>
    <scope>NUCLEOTIDE SEQUENCE [LARGE SCALE GENOMIC DNA]</scope>
    <source>
        <strain evidence="2">oilRF-744-wt-GAM-9</strain>
    </source>
</reference>
<keyword evidence="2" id="KW-1185">Reference proteome</keyword>
<gene>
    <name evidence="1" type="ORF">MAF45_10855</name>
</gene>
<name>A0ABS9MTH9_9BURK</name>
<feature type="non-terminal residue" evidence="1">
    <location>
        <position position="1"/>
    </location>
</feature>
<organism evidence="1 2">
    <name type="scientific">Mesosutterella porci</name>
    <dbReference type="NCBI Taxonomy" id="2915351"/>
    <lineage>
        <taxon>Bacteria</taxon>
        <taxon>Pseudomonadati</taxon>
        <taxon>Pseudomonadota</taxon>
        <taxon>Betaproteobacteria</taxon>
        <taxon>Burkholderiales</taxon>
        <taxon>Sutterellaceae</taxon>
        <taxon>Mesosutterella</taxon>
    </lineage>
</organism>
<dbReference type="RefSeq" id="WP_237980602.1">
    <property type="nucleotide sequence ID" value="NZ_JAKNCT010000016.1"/>
</dbReference>
<comment type="caution">
    <text evidence="1">The sequence shown here is derived from an EMBL/GenBank/DDBJ whole genome shotgun (WGS) entry which is preliminary data.</text>
</comment>
<protein>
    <submittedName>
        <fullName evidence="1">Uncharacterized protein</fullName>
    </submittedName>
</protein>
<proteinExistence type="predicted"/>
<evidence type="ECO:0000313" key="1">
    <source>
        <dbReference type="EMBL" id="MCG5031933.1"/>
    </source>
</evidence>
<evidence type="ECO:0000313" key="2">
    <source>
        <dbReference type="Proteomes" id="UP001297600"/>
    </source>
</evidence>
<dbReference type="EMBL" id="JAKNCT010000016">
    <property type="protein sequence ID" value="MCG5031933.1"/>
    <property type="molecule type" value="Genomic_DNA"/>
</dbReference>